<dbReference type="GO" id="GO:0051213">
    <property type="term" value="F:dioxygenase activity"/>
    <property type="evidence" value="ECO:0007669"/>
    <property type="project" value="UniProtKB-KW"/>
</dbReference>
<organism evidence="7 8">
    <name type="scientific">Macrophomina phaseolina</name>
    <dbReference type="NCBI Taxonomy" id="35725"/>
    <lineage>
        <taxon>Eukaryota</taxon>
        <taxon>Fungi</taxon>
        <taxon>Dikarya</taxon>
        <taxon>Ascomycota</taxon>
        <taxon>Pezizomycotina</taxon>
        <taxon>Dothideomycetes</taxon>
        <taxon>Dothideomycetes incertae sedis</taxon>
        <taxon>Botryosphaeriales</taxon>
        <taxon>Botryosphaeriaceae</taxon>
        <taxon>Macrophomina</taxon>
    </lineage>
</organism>
<dbReference type="InterPro" id="IPR014436">
    <property type="entry name" value="Extradiol_dOase_DODA"/>
</dbReference>
<accession>A0ABQ8GBG3</accession>
<protein>
    <submittedName>
        <fullName evidence="7">Extradiol ring-cleavage dioxygenase, class III enzyme, subunit B</fullName>
    </submittedName>
</protein>
<evidence type="ECO:0000256" key="5">
    <source>
        <dbReference type="ARBA" id="ARBA00023002"/>
    </source>
</evidence>
<dbReference type="Proteomes" id="UP000774617">
    <property type="component" value="Unassembled WGS sequence"/>
</dbReference>
<evidence type="ECO:0000256" key="2">
    <source>
        <dbReference type="ARBA" id="ARBA00007581"/>
    </source>
</evidence>
<proteinExistence type="inferred from homology"/>
<keyword evidence="8" id="KW-1185">Reference proteome</keyword>
<comment type="cofactor">
    <cofactor evidence="1">
        <name>Zn(2+)</name>
        <dbReference type="ChEBI" id="CHEBI:29105"/>
    </cofactor>
</comment>
<evidence type="ECO:0000256" key="1">
    <source>
        <dbReference type="ARBA" id="ARBA00001947"/>
    </source>
</evidence>
<evidence type="ECO:0000313" key="8">
    <source>
        <dbReference type="Proteomes" id="UP000774617"/>
    </source>
</evidence>
<dbReference type="PANTHER" id="PTHR30096:SF0">
    <property type="entry name" value="4,5-DOPA DIOXYGENASE EXTRADIOL-LIKE PROTEIN"/>
    <property type="match status" value="1"/>
</dbReference>
<keyword evidence="7" id="KW-0223">Dioxygenase</keyword>
<dbReference type="InterPro" id="IPR004183">
    <property type="entry name" value="Xdiol_dOase_suB"/>
</dbReference>
<dbReference type="PIRSF" id="PIRSF006157">
    <property type="entry name" value="Doxgns_DODA"/>
    <property type="match status" value="1"/>
</dbReference>
<comment type="similarity">
    <text evidence="2">Belongs to the DODA-type extradiol aromatic ring-opening dioxygenase family.</text>
</comment>
<name>A0ABQ8GBG3_9PEZI</name>
<keyword evidence="5" id="KW-0560">Oxidoreductase</keyword>
<feature type="domain" description="Extradiol ring-cleavage dioxygenase class III enzyme subunit B" evidence="6">
    <location>
        <begin position="15"/>
        <end position="258"/>
    </location>
</feature>
<dbReference type="Pfam" id="PF02900">
    <property type="entry name" value="LigB"/>
    <property type="match status" value="1"/>
</dbReference>
<reference evidence="7 8" key="1">
    <citation type="journal article" date="2021" name="Nat. Commun.">
        <title>Genetic determinants of endophytism in the Arabidopsis root mycobiome.</title>
        <authorList>
            <person name="Mesny F."/>
            <person name="Miyauchi S."/>
            <person name="Thiergart T."/>
            <person name="Pickel B."/>
            <person name="Atanasova L."/>
            <person name="Karlsson M."/>
            <person name="Huettel B."/>
            <person name="Barry K.W."/>
            <person name="Haridas S."/>
            <person name="Chen C."/>
            <person name="Bauer D."/>
            <person name="Andreopoulos W."/>
            <person name="Pangilinan J."/>
            <person name="LaButti K."/>
            <person name="Riley R."/>
            <person name="Lipzen A."/>
            <person name="Clum A."/>
            <person name="Drula E."/>
            <person name="Henrissat B."/>
            <person name="Kohler A."/>
            <person name="Grigoriev I.V."/>
            <person name="Martin F.M."/>
            <person name="Hacquard S."/>
        </authorList>
    </citation>
    <scope>NUCLEOTIDE SEQUENCE [LARGE SCALE GENOMIC DNA]</scope>
    <source>
        <strain evidence="7 8">MPI-SDFR-AT-0080</strain>
    </source>
</reference>
<evidence type="ECO:0000259" key="6">
    <source>
        <dbReference type="Pfam" id="PF02900"/>
    </source>
</evidence>
<dbReference type="Gene3D" id="3.40.830.10">
    <property type="entry name" value="LigB-like"/>
    <property type="match status" value="1"/>
</dbReference>
<keyword evidence="4" id="KW-0862">Zinc</keyword>
<dbReference type="CDD" id="cd07363">
    <property type="entry name" value="45_DOPA_Dioxygenase"/>
    <property type="match status" value="1"/>
</dbReference>
<dbReference type="PANTHER" id="PTHR30096">
    <property type="entry name" value="4,5-DOPA DIOXYGENASE EXTRADIOL-LIKE PROTEIN"/>
    <property type="match status" value="1"/>
</dbReference>
<comment type="caution">
    <text evidence="7">The sequence shown here is derived from an EMBL/GenBank/DDBJ whole genome shotgun (WGS) entry which is preliminary data.</text>
</comment>
<dbReference type="SUPFAM" id="SSF53213">
    <property type="entry name" value="LigB-like"/>
    <property type="match status" value="1"/>
</dbReference>
<evidence type="ECO:0000256" key="3">
    <source>
        <dbReference type="ARBA" id="ARBA00022723"/>
    </source>
</evidence>
<gene>
    <name evidence="7" type="ORF">B0J12DRAFT_573881</name>
</gene>
<dbReference type="EMBL" id="JAGTJR010000013">
    <property type="protein sequence ID" value="KAH7050176.1"/>
    <property type="molecule type" value="Genomic_DNA"/>
</dbReference>
<evidence type="ECO:0000313" key="7">
    <source>
        <dbReference type="EMBL" id="KAH7050176.1"/>
    </source>
</evidence>
<evidence type="ECO:0000256" key="4">
    <source>
        <dbReference type="ARBA" id="ARBA00022833"/>
    </source>
</evidence>
<keyword evidence="3" id="KW-0479">Metal-binding</keyword>
<sequence>MSQPQQIKRAPAIFLSHGAGPLPVFSEDHESYRALLRKHSHLLGGVKAIILFSAHWETDEPRISGLESPAIFYDYEHMRDVLPKQAFELQYDAKGDAGLAKSIADRLRSAGFSPVIEDRPWDHGVYVPMSIMLPQGNIPIVEMSVLKGQTDLEATEKNFRLGEVMGTFRDEGYAVVGSGGSWHDFRRGAAAYFGDGSKLTEEEVQFEEFLKDIAETKDLELRKKRLCAWREAPGNVEAHVIGEAEHFMPYVVAAASGGQGAGRRLDILWLPNGMPYGFYIW</sequence>